<feature type="non-terminal residue" evidence="1">
    <location>
        <position position="1"/>
    </location>
</feature>
<name>A0ABV6B634_9DEIO</name>
<dbReference type="RefSeq" id="WP_380016814.1">
    <property type="nucleotide sequence ID" value="NZ_JBHLYR010000082.1"/>
</dbReference>
<organism evidence="1 2">
    <name type="scientific">Deinococcus oregonensis</name>
    <dbReference type="NCBI Taxonomy" id="1805970"/>
    <lineage>
        <taxon>Bacteria</taxon>
        <taxon>Thermotogati</taxon>
        <taxon>Deinococcota</taxon>
        <taxon>Deinococci</taxon>
        <taxon>Deinococcales</taxon>
        <taxon>Deinococcaceae</taxon>
        <taxon>Deinococcus</taxon>
    </lineage>
</organism>
<keyword evidence="2" id="KW-1185">Reference proteome</keyword>
<dbReference type="EMBL" id="JBHLYR010000082">
    <property type="protein sequence ID" value="MFB9995155.1"/>
    <property type="molecule type" value="Genomic_DNA"/>
</dbReference>
<accession>A0ABV6B634</accession>
<evidence type="ECO:0000313" key="1">
    <source>
        <dbReference type="EMBL" id="MFB9995155.1"/>
    </source>
</evidence>
<protein>
    <submittedName>
        <fullName evidence="1">Uncharacterized protein</fullName>
    </submittedName>
</protein>
<gene>
    <name evidence="1" type="ORF">ACFFLM_24715</name>
</gene>
<reference evidence="1 2" key="1">
    <citation type="submission" date="2024-09" db="EMBL/GenBank/DDBJ databases">
        <authorList>
            <person name="Sun Q."/>
            <person name="Mori K."/>
        </authorList>
    </citation>
    <scope>NUCLEOTIDE SEQUENCE [LARGE SCALE GENOMIC DNA]</scope>
    <source>
        <strain evidence="1 2">JCM 13503</strain>
    </source>
</reference>
<proteinExistence type="predicted"/>
<dbReference type="Proteomes" id="UP001589733">
    <property type="component" value="Unassembled WGS sequence"/>
</dbReference>
<sequence length="140" mass="15409">VSVPADWGEVSWPVVLSKGVSPHKQLLLRSSKAIRDSEDMARIDVWFKNVQALSLQATSFQGGLCLLQLHEPSNHLQRAGLRLEAMQEGQLFALDSSEGRSLVVAGAVFVAEDVGPLFGATSWQLAQEKRWAQRQVEKEG</sequence>
<comment type="caution">
    <text evidence="1">The sequence shown here is derived from an EMBL/GenBank/DDBJ whole genome shotgun (WGS) entry which is preliminary data.</text>
</comment>
<evidence type="ECO:0000313" key="2">
    <source>
        <dbReference type="Proteomes" id="UP001589733"/>
    </source>
</evidence>